<feature type="transmembrane region" description="Helical" evidence="5">
    <location>
        <begin position="1945"/>
        <end position="1965"/>
    </location>
</feature>
<feature type="compositionally biased region" description="Polar residues" evidence="4">
    <location>
        <begin position="688"/>
        <end position="701"/>
    </location>
</feature>
<feature type="region of interest" description="Disordered" evidence="4">
    <location>
        <begin position="897"/>
        <end position="948"/>
    </location>
</feature>
<feature type="region of interest" description="Disordered" evidence="4">
    <location>
        <begin position="830"/>
        <end position="849"/>
    </location>
</feature>
<feature type="compositionally biased region" description="Gly residues" evidence="4">
    <location>
        <begin position="611"/>
        <end position="621"/>
    </location>
</feature>
<keyword evidence="2" id="KW-0863">Zinc-finger</keyword>
<feature type="compositionally biased region" description="Low complexity" evidence="4">
    <location>
        <begin position="549"/>
        <end position="566"/>
    </location>
</feature>
<dbReference type="Gene3D" id="4.10.1100.10">
    <property type="entry name" value="Transcription factor, SBP-box domain"/>
    <property type="match status" value="1"/>
</dbReference>
<evidence type="ECO:0000256" key="5">
    <source>
        <dbReference type="SAM" id="Phobius"/>
    </source>
</evidence>
<evidence type="ECO:0000256" key="1">
    <source>
        <dbReference type="ARBA" id="ARBA00022723"/>
    </source>
</evidence>
<proteinExistence type="predicted"/>
<feature type="transmembrane region" description="Helical" evidence="5">
    <location>
        <begin position="1808"/>
        <end position="1829"/>
    </location>
</feature>
<dbReference type="Proteomes" id="UP001491310">
    <property type="component" value="Unassembled WGS sequence"/>
</dbReference>
<feature type="compositionally biased region" description="Acidic residues" evidence="4">
    <location>
        <begin position="1396"/>
        <end position="1409"/>
    </location>
</feature>
<keyword evidence="5" id="KW-0812">Transmembrane</keyword>
<feature type="transmembrane region" description="Helical" evidence="5">
    <location>
        <begin position="1715"/>
        <end position="1744"/>
    </location>
</feature>
<keyword evidence="5" id="KW-1133">Transmembrane helix</keyword>
<reference evidence="7 8" key="1">
    <citation type="journal article" date="2024" name="Nat. Commun.">
        <title>Phylogenomics reveals the evolutionary origins of lichenization in chlorophyte algae.</title>
        <authorList>
            <person name="Puginier C."/>
            <person name="Libourel C."/>
            <person name="Otte J."/>
            <person name="Skaloud P."/>
            <person name="Haon M."/>
            <person name="Grisel S."/>
            <person name="Petersen M."/>
            <person name="Berrin J.G."/>
            <person name="Delaux P.M."/>
            <person name="Dal Grande F."/>
            <person name="Keller J."/>
        </authorList>
    </citation>
    <scope>NUCLEOTIDE SEQUENCE [LARGE SCALE GENOMIC DNA]</scope>
    <source>
        <strain evidence="7 8">SAG 216-7</strain>
    </source>
</reference>
<feature type="region of interest" description="Disordered" evidence="4">
    <location>
        <begin position="178"/>
        <end position="257"/>
    </location>
</feature>
<feature type="region of interest" description="Disordered" evidence="4">
    <location>
        <begin position="1389"/>
        <end position="1423"/>
    </location>
</feature>
<dbReference type="InterPro" id="IPR044817">
    <property type="entry name" value="SBP-like"/>
</dbReference>
<dbReference type="SUPFAM" id="SSF103612">
    <property type="entry name" value="SBT domain"/>
    <property type="match status" value="1"/>
</dbReference>
<feature type="region of interest" description="Disordered" evidence="4">
    <location>
        <begin position="860"/>
        <end position="882"/>
    </location>
</feature>
<evidence type="ECO:0000313" key="7">
    <source>
        <dbReference type="EMBL" id="KAK9917187.1"/>
    </source>
</evidence>
<dbReference type="Pfam" id="PF03110">
    <property type="entry name" value="SBP"/>
    <property type="match status" value="1"/>
</dbReference>
<dbReference type="PANTHER" id="PTHR31251:SF169">
    <property type="entry name" value="SQUAMOSA PROMOTER-BINDING-LIKE PROTEIN 8"/>
    <property type="match status" value="1"/>
</dbReference>
<feature type="compositionally biased region" description="Low complexity" evidence="4">
    <location>
        <begin position="36"/>
        <end position="54"/>
    </location>
</feature>
<feature type="domain" description="SBP-type" evidence="6">
    <location>
        <begin position="82"/>
        <end position="159"/>
    </location>
</feature>
<feature type="region of interest" description="Disordered" evidence="4">
    <location>
        <begin position="511"/>
        <end position="580"/>
    </location>
</feature>
<keyword evidence="3" id="KW-0862">Zinc</keyword>
<name>A0ABR2YZT7_9CHLO</name>
<dbReference type="InterPro" id="IPR036770">
    <property type="entry name" value="Ankyrin_rpt-contain_sf"/>
</dbReference>
<dbReference type="EMBL" id="JALJOT010000002">
    <property type="protein sequence ID" value="KAK9917187.1"/>
    <property type="molecule type" value="Genomic_DNA"/>
</dbReference>
<comment type="caution">
    <text evidence="7">The sequence shown here is derived from an EMBL/GenBank/DDBJ whole genome shotgun (WGS) entry which is preliminary data.</text>
</comment>
<dbReference type="InterPro" id="IPR036893">
    <property type="entry name" value="SBP_sf"/>
</dbReference>
<feature type="region of interest" description="Disordered" evidence="4">
    <location>
        <begin position="609"/>
        <end position="644"/>
    </location>
</feature>
<feature type="compositionally biased region" description="Low complexity" evidence="4">
    <location>
        <begin position="221"/>
        <end position="230"/>
    </location>
</feature>
<feature type="region of interest" description="Disordered" evidence="4">
    <location>
        <begin position="354"/>
        <end position="376"/>
    </location>
</feature>
<feature type="compositionally biased region" description="Low complexity" evidence="4">
    <location>
        <begin position="920"/>
        <end position="939"/>
    </location>
</feature>
<feature type="region of interest" description="Disordered" evidence="4">
    <location>
        <begin position="660"/>
        <end position="701"/>
    </location>
</feature>
<sequence>MGDPPFDYGAPRHDWNIEDIEWDQNEVRAELRASRSPDASAEASSAAQQVASSSGPTHESGGDVPVVLDTLQSMGSTKRRVPMQCQVDGCSKDLSVEKEYYQRYRICEEHLKLSSLLKDGVQQRFCQQCGRFHLLADFDGDKRSCRARLDLHNNRRRKRGEAGDGSFRSSARLERRLGDALHARVSPRTRARRVVSRSRRSPMPSTDDEMTEDNNSEVEQAAAPRAGSSAEADEGTPARERRYATRQATAAAQRRHSYNPALDFEKLYPPSIAETLAALQRGSGPQEISQAGAHTRMSLQEGSSWDVRASLTAGGRQRLVAEQMLRHLSDPVQSMRDTLRQHSENALLVNSLSSPTYMPSSMERPTEGSAPHGSLEFRDTLERNPDMYQPQGAGAQMPYGGPFSEALGAAGLSHYAAQLLYKCASDPVTQDTFGRPNLPPAAIAGVHTALGAADSAPAGGGGSDQRIISYSSEPTSISSSGLAKFPSEPFVRPRTVYPQYSAFDLPPGEFHDVAWPGPPNAPSADEVKQEQLSFRSGPTKRFFETAEDSSQGARARSRAHQQQQRGEQQHRGSLDAGVAGQTSGSVLPFTLPGLGSHFSMGALSSLAHSSAGGGSGSGGGLSRLPSQDEIQVSMQREPSTERRMGRISLAHSLDIMQQRMTGDRQALQSGERSGSVGDTRRSAAEGPQQPSAHLRTSTSSRLEQLPSGFLERIPEHAATLEAPLTAQDLLPAGRGGSALLSDIYTGFNFQSAQGGAGFAPAGSPREGRMGEGASHFAAFQGLRDASLQPWHQVASPSQAGLAPLVGTPAGRAAGQPEGTAWAASLFASPSSTAMSSTPSKDGTTPSSWLSPLLQQVAGGSVTAPALTSGDTAGAGPNDTAQMLSTWRTDSGASFSTLPLPYSSAPKRDEPPVECTPSPSAMLAAAPAQRAGAEEAGSPRRPAPAGPADARLQGMRVSAKLESAGPQDLTGRSLRPDLEGALGGEGKVARLEAAIRPGCVHLVVDALVLQECPADALDGIRKAATTLAAKDPLWRCGRVLLQTGSAAALLQDGVVRRIWVGKELERRQPEMPCAAPFASLVPGSLALRLHRSFFHCPRIGLSCARPRRLLARCRGRFLADIDLSALQAAHIKEVVVEQGAAGDTPGLAWLEAECDGFMSAPLPVVLSPDHDIVDEIRALEPDVAAGRRSWEETSALLADVGLILEYAALLCDKERAAAPDLRYTLCLQHVARIAQRRLADFCELGWPALTAQALPVAALGCTSLRQLLSEVAAVPEGLGTLLHAAVRSECLSMVSVLLDLGRFGFKWDLRVGAEPLGQTVLHLAANMDDEGRMAGLLLRHPSCPEAGMLWSVLKNAAGQTAADIAFSASKARPGRIFLLLSPAERAAIGPYHSCTDQGDDGATDDGDNELTPESSSEFADSPSLSAQASGSLCLVGDEAFARKGSLPLSREGSLPVTPFLDVALPPQPLPEAVEPAQQMRTVESAPLETGELSAARTFIAADDRIIRKSLSADTDAHAGREQLRAALLPVLAGVAAAQHALPEGLSPPRLSLDGGCTALRFAADSSSPRSPSLEELRRLRRAIAAFPVAAAEAAARGATEMQRLSVVMRDVGAGAQQTAANDCPVGELPLCLSSPSVFPATDPPPVARPPSDKPGPSSTECEAPAPAADGPSGGVPDAPAALPGATRRIRGGCSMVGTGWPGRVAMGQLSARQVSLVLLLLASCLVLPRAAFMCMLASASIFLFFSCHSGQEVWANSSCSFRGLNASIDKLEAQATYCGWRRHLLVFKSADMERDFLQFFAGARYQLDVLFSVLFTVLSVLLLCSGGRLLSSSPAAAAPWVAHAAFAALPAALALDKRSWYVRHREVVMMVARIGCQLAALFCSTSLASGCCAPNHWAAALLGDVLAAALQLLHLPIGFQIRTFLHLPLTLLALRLRMRMRPQPSWAQAAAVCALMLLPTSLVAALEHRARRCFLASLHQRPVCFGVPPRSGRPAGCH</sequence>
<dbReference type="InterPro" id="IPR004333">
    <property type="entry name" value="SBP_dom"/>
</dbReference>
<keyword evidence="8" id="KW-1185">Reference proteome</keyword>
<accession>A0ABR2YZT7</accession>
<gene>
    <name evidence="7" type="ORF">WJX75_001674</name>
</gene>
<keyword evidence="5" id="KW-0472">Membrane</keyword>
<evidence type="ECO:0000256" key="3">
    <source>
        <dbReference type="ARBA" id="ARBA00022833"/>
    </source>
</evidence>
<organism evidence="7 8">
    <name type="scientific">Coccomyxa subellipsoidea</name>
    <dbReference type="NCBI Taxonomy" id="248742"/>
    <lineage>
        <taxon>Eukaryota</taxon>
        <taxon>Viridiplantae</taxon>
        <taxon>Chlorophyta</taxon>
        <taxon>core chlorophytes</taxon>
        <taxon>Trebouxiophyceae</taxon>
        <taxon>Trebouxiophyceae incertae sedis</taxon>
        <taxon>Coccomyxaceae</taxon>
        <taxon>Coccomyxa</taxon>
    </lineage>
</organism>
<feature type="region of interest" description="Disordered" evidence="4">
    <location>
        <begin position="29"/>
        <end position="65"/>
    </location>
</feature>
<keyword evidence="1" id="KW-0479">Metal-binding</keyword>
<feature type="compositionally biased region" description="Polar residues" evidence="4">
    <location>
        <begin position="1410"/>
        <end position="1423"/>
    </location>
</feature>
<feature type="compositionally biased region" description="Polar residues" evidence="4">
    <location>
        <begin position="840"/>
        <end position="849"/>
    </location>
</feature>
<feature type="compositionally biased region" description="Acidic residues" evidence="4">
    <location>
        <begin position="206"/>
        <end position="216"/>
    </location>
</feature>
<feature type="compositionally biased region" description="Basic residues" evidence="4">
    <location>
        <begin position="185"/>
        <end position="200"/>
    </location>
</feature>
<evidence type="ECO:0000256" key="2">
    <source>
        <dbReference type="ARBA" id="ARBA00022771"/>
    </source>
</evidence>
<feature type="compositionally biased region" description="Low complexity" evidence="4">
    <location>
        <begin position="830"/>
        <end position="839"/>
    </location>
</feature>
<evidence type="ECO:0000313" key="8">
    <source>
        <dbReference type="Proteomes" id="UP001491310"/>
    </source>
</evidence>
<feature type="transmembrane region" description="Helical" evidence="5">
    <location>
        <begin position="1835"/>
        <end position="1854"/>
    </location>
</feature>
<dbReference type="Gene3D" id="1.25.40.20">
    <property type="entry name" value="Ankyrin repeat-containing domain"/>
    <property type="match status" value="1"/>
</dbReference>
<evidence type="ECO:0000256" key="4">
    <source>
        <dbReference type="SAM" id="MobiDB-lite"/>
    </source>
</evidence>
<protein>
    <recommendedName>
        <fullName evidence="6">SBP-type domain-containing protein</fullName>
    </recommendedName>
</protein>
<dbReference type="PANTHER" id="PTHR31251">
    <property type="entry name" value="SQUAMOSA PROMOTER-BINDING-LIKE PROTEIN 4"/>
    <property type="match status" value="1"/>
</dbReference>
<feature type="compositionally biased region" description="Polar residues" evidence="4">
    <location>
        <begin position="624"/>
        <end position="637"/>
    </location>
</feature>
<feature type="compositionally biased region" description="Low complexity" evidence="4">
    <location>
        <begin position="1662"/>
        <end position="1680"/>
    </location>
</feature>
<evidence type="ECO:0000259" key="6">
    <source>
        <dbReference type="PROSITE" id="PS51141"/>
    </source>
</evidence>
<dbReference type="PROSITE" id="PS51141">
    <property type="entry name" value="ZF_SBP"/>
    <property type="match status" value="1"/>
</dbReference>
<feature type="region of interest" description="Disordered" evidence="4">
    <location>
        <begin position="1638"/>
        <end position="1680"/>
    </location>
</feature>